<dbReference type="RefSeq" id="XP_005774501.1">
    <property type="nucleotide sequence ID" value="XM_005774444.1"/>
</dbReference>
<dbReference type="AlphaFoldDB" id="A0A0D3JEY7"/>
<dbReference type="GO" id="GO:0007219">
    <property type="term" value="P:Notch signaling pathway"/>
    <property type="evidence" value="ECO:0007669"/>
    <property type="project" value="InterPro"/>
</dbReference>
<evidence type="ECO:0000256" key="3">
    <source>
        <dbReference type="ARBA" id="ARBA00012483"/>
    </source>
</evidence>
<dbReference type="GO" id="GO:0046872">
    <property type="term" value="F:metal ion binding"/>
    <property type="evidence" value="ECO:0007669"/>
    <property type="project" value="UniProtKB-KW"/>
</dbReference>
<comment type="pathway">
    <text evidence="2">Protein modification; protein ubiquitination.</text>
</comment>
<dbReference type="UniPathway" id="UPA00143"/>
<dbReference type="HOGENOM" id="CLU_678689_0_0_1"/>
<proteinExistence type="predicted"/>
<dbReference type="PaxDb" id="2903-EOD22072"/>
<dbReference type="EC" id="2.3.2.27" evidence="3"/>
<feature type="domain" description="Deltex C-terminal" evidence="7">
    <location>
        <begin position="314"/>
        <end position="400"/>
    </location>
</feature>
<evidence type="ECO:0000256" key="4">
    <source>
        <dbReference type="ARBA" id="ARBA00022679"/>
    </source>
</evidence>
<dbReference type="GeneID" id="17267619"/>
<protein>
    <recommendedName>
        <fullName evidence="3">RING-type E3 ubiquitin transferase</fullName>
        <ecNumber evidence="3">2.3.2.27</ecNumber>
    </recommendedName>
</protein>
<name>A0A0D3JEY7_EMIH1</name>
<dbReference type="Proteomes" id="UP000013827">
    <property type="component" value="Unassembled WGS sequence"/>
</dbReference>
<dbReference type="Gene3D" id="3.30.390.130">
    <property type="match status" value="1"/>
</dbReference>
<dbReference type="GO" id="GO:0016567">
    <property type="term" value="P:protein ubiquitination"/>
    <property type="evidence" value="ECO:0007669"/>
    <property type="project" value="InterPro"/>
</dbReference>
<dbReference type="InterPro" id="IPR039398">
    <property type="entry name" value="Deltex_fam"/>
</dbReference>
<reference evidence="9" key="1">
    <citation type="journal article" date="2013" name="Nature">
        <title>Pan genome of the phytoplankton Emiliania underpins its global distribution.</title>
        <authorList>
            <person name="Read B.A."/>
            <person name="Kegel J."/>
            <person name="Klute M.J."/>
            <person name="Kuo A."/>
            <person name="Lefebvre S.C."/>
            <person name="Maumus F."/>
            <person name="Mayer C."/>
            <person name="Miller J."/>
            <person name="Monier A."/>
            <person name="Salamov A."/>
            <person name="Young J."/>
            <person name="Aguilar M."/>
            <person name="Claverie J.M."/>
            <person name="Frickenhaus S."/>
            <person name="Gonzalez K."/>
            <person name="Herman E.K."/>
            <person name="Lin Y.C."/>
            <person name="Napier J."/>
            <person name="Ogata H."/>
            <person name="Sarno A.F."/>
            <person name="Shmutz J."/>
            <person name="Schroeder D."/>
            <person name="de Vargas C."/>
            <person name="Verret F."/>
            <person name="von Dassow P."/>
            <person name="Valentin K."/>
            <person name="Van de Peer Y."/>
            <person name="Wheeler G."/>
            <person name="Dacks J.B."/>
            <person name="Delwiche C.F."/>
            <person name="Dyhrman S.T."/>
            <person name="Glockner G."/>
            <person name="John U."/>
            <person name="Richards T."/>
            <person name="Worden A.Z."/>
            <person name="Zhang X."/>
            <person name="Grigoriev I.V."/>
            <person name="Allen A.E."/>
            <person name="Bidle K."/>
            <person name="Borodovsky M."/>
            <person name="Bowler C."/>
            <person name="Brownlee C."/>
            <person name="Cock J.M."/>
            <person name="Elias M."/>
            <person name="Gladyshev V.N."/>
            <person name="Groth M."/>
            <person name="Guda C."/>
            <person name="Hadaegh A."/>
            <person name="Iglesias-Rodriguez M.D."/>
            <person name="Jenkins J."/>
            <person name="Jones B.M."/>
            <person name="Lawson T."/>
            <person name="Leese F."/>
            <person name="Lindquist E."/>
            <person name="Lobanov A."/>
            <person name="Lomsadze A."/>
            <person name="Malik S.B."/>
            <person name="Marsh M.E."/>
            <person name="Mackinder L."/>
            <person name="Mock T."/>
            <person name="Mueller-Roeber B."/>
            <person name="Pagarete A."/>
            <person name="Parker M."/>
            <person name="Probert I."/>
            <person name="Quesneville H."/>
            <person name="Raines C."/>
            <person name="Rensing S.A."/>
            <person name="Riano-Pachon D.M."/>
            <person name="Richier S."/>
            <person name="Rokitta S."/>
            <person name="Shiraiwa Y."/>
            <person name="Soanes D.M."/>
            <person name="van der Giezen M."/>
            <person name="Wahlund T.M."/>
            <person name="Williams B."/>
            <person name="Wilson W."/>
            <person name="Wolfe G."/>
            <person name="Wurch L.L."/>
        </authorList>
    </citation>
    <scope>NUCLEOTIDE SEQUENCE</scope>
</reference>
<accession>A0A0D3JEY7</accession>
<sequence>MLATPQPAFSVNPDACGAERSRRLARAAADASAEAAAEGDRKDAHQPAAPPPATTPKRSDAWLHERVKALISGSNSLDTYRFEPCAVAAPDVEAFEARADELAKRASAAGSGCRRIVAFHGTPSGNVPAIFAQGFNVSKRTRQAHGPGEYFAESPRLAEHYAGSGTIVVVQLLLCRRGRDYRRVEIGGHSAIVAKDPTCILPCGVLRKRVCAAVTTIVPRGSARSIATFDGRVASLEDLAAATRWEVMPAPTQPAAVDPVTLAPLGGNGERILSLRCCAVPPQRCTFNESTIVTALRCQPRCPACGQRYEGLRGPQPAGSLAVSKLDAPLCAGHEAAGGTLLVMCEFPDGVQGSHHPRPGVRYSGVTRRGFYPDDAVGRRCVRLLWAAFSRGQLFRIGDCPAVLKP</sequence>
<evidence type="ECO:0000256" key="1">
    <source>
        <dbReference type="ARBA" id="ARBA00000900"/>
    </source>
</evidence>
<dbReference type="PANTHER" id="PTHR12622">
    <property type="entry name" value="DELTEX-RELATED"/>
    <property type="match status" value="1"/>
</dbReference>
<dbReference type="EnsemblProtists" id="EOD22072">
    <property type="protein sequence ID" value="EOD22072"/>
    <property type="gene ID" value="EMIHUDRAFT_255142"/>
</dbReference>
<comment type="catalytic activity">
    <reaction evidence="1">
        <text>S-ubiquitinyl-[E2 ubiquitin-conjugating enzyme]-L-cysteine + [acceptor protein]-L-lysine = [E2 ubiquitin-conjugating enzyme]-L-cysteine + N(6)-ubiquitinyl-[acceptor protein]-L-lysine.</text>
        <dbReference type="EC" id="2.3.2.27"/>
    </reaction>
</comment>
<dbReference type="KEGG" id="ehx:EMIHUDRAFT_255142"/>
<keyword evidence="5" id="KW-0479">Metal-binding</keyword>
<feature type="region of interest" description="Disordered" evidence="6">
    <location>
        <begin position="1"/>
        <end position="61"/>
    </location>
</feature>
<reference evidence="8" key="2">
    <citation type="submission" date="2024-10" db="UniProtKB">
        <authorList>
            <consortium name="EnsemblProtists"/>
        </authorList>
    </citation>
    <scope>IDENTIFICATION</scope>
</reference>
<feature type="compositionally biased region" description="Low complexity" evidence="6">
    <location>
        <begin position="26"/>
        <end position="36"/>
    </location>
</feature>
<dbReference type="SUPFAM" id="SSF56399">
    <property type="entry name" value="ADP-ribosylation"/>
    <property type="match status" value="1"/>
</dbReference>
<dbReference type="InterPro" id="IPR039396">
    <property type="entry name" value="Deltex_C"/>
</dbReference>
<evidence type="ECO:0000256" key="2">
    <source>
        <dbReference type="ARBA" id="ARBA00004906"/>
    </source>
</evidence>
<keyword evidence="9" id="KW-1185">Reference proteome</keyword>
<evidence type="ECO:0000259" key="7">
    <source>
        <dbReference type="Pfam" id="PF18102"/>
    </source>
</evidence>
<dbReference type="InterPro" id="IPR039399">
    <property type="entry name" value="Deltex_C_sf"/>
</dbReference>
<evidence type="ECO:0000313" key="8">
    <source>
        <dbReference type="EnsemblProtists" id="EOD22072"/>
    </source>
</evidence>
<keyword evidence="4" id="KW-0808">Transferase</keyword>
<dbReference type="Pfam" id="PF18102">
    <property type="entry name" value="DTC"/>
    <property type="match status" value="1"/>
</dbReference>
<dbReference type="GO" id="GO:0061630">
    <property type="term" value="F:ubiquitin protein ligase activity"/>
    <property type="evidence" value="ECO:0007669"/>
    <property type="project" value="UniProtKB-EC"/>
</dbReference>
<dbReference type="Gene3D" id="3.90.228.10">
    <property type="match status" value="1"/>
</dbReference>
<evidence type="ECO:0000256" key="5">
    <source>
        <dbReference type="ARBA" id="ARBA00022723"/>
    </source>
</evidence>
<evidence type="ECO:0000256" key="6">
    <source>
        <dbReference type="SAM" id="MobiDB-lite"/>
    </source>
</evidence>
<organism evidence="8 9">
    <name type="scientific">Emiliania huxleyi (strain CCMP1516)</name>
    <dbReference type="NCBI Taxonomy" id="280463"/>
    <lineage>
        <taxon>Eukaryota</taxon>
        <taxon>Haptista</taxon>
        <taxon>Haptophyta</taxon>
        <taxon>Prymnesiophyceae</taxon>
        <taxon>Isochrysidales</taxon>
        <taxon>Noelaerhabdaceae</taxon>
        <taxon>Emiliania</taxon>
    </lineage>
</organism>
<evidence type="ECO:0000313" key="9">
    <source>
        <dbReference type="Proteomes" id="UP000013827"/>
    </source>
</evidence>